<dbReference type="RefSeq" id="WP_124421781.1">
    <property type="nucleotide sequence ID" value="NZ_CP129946.1"/>
</dbReference>
<dbReference type="SUPFAM" id="SSF52777">
    <property type="entry name" value="CoA-dependent acyltransferases"/>
    <property type="match status" value="2"/>
</dbReference>
<gene>
    <name evidence="2" type="ORF">QYQ93_25480</name>
</gene>
<dbReference type="Gene3D" id="3.30.559.30">
    <property type="entry name" value="Nonribosomal peptide synthetase, condensation domain"/>
    <property type="match status" value="1"/>
</dbReference>
<dbReference type="Gene3D" id="3.30.559.10">
    <property type="entry name" value="Chloramphenicol acetyltransferase-like domain"/>
    <property type="match status" value="1"/>
</dbReference>
<dbReference type="InterPro" id="IPR023213">
    <property type="entry name" value="CAT-like_dom_sf"/>
</dbReference>
<evidence type="ECO:0000313" key="2">
    <source>
        <dbReference type="EMBL" id="WWA76100.1"/>
    </source>
</evidence>
<feature type="domain" description="Condensation" evidence="1">
    <location>
        <begin position="18"/>
        <end position="456"/>
    </location>
</feature>
<dbReference type="PANTHER" id="PTHR45527">
    <property type="entry name" value="NONRIBOSOMAL PEPTIDE SYNTHETASE"/>
    <property type="match status" value="1"/>
</dbReference>
<sequence>MERFMGQAPLIQRVQRNDRLPLSFGQERLWFVEQLTPGSSLYNEPLVVLELNGPLQISCVQAAIDHLVVRHEPLRSYVAQQAGQLSVRVRPPQPVPIVRVTLDTNERAEALDTWLNHEALRPFDLENGPLFRAALIDFADNKERHCLVLGLHHMVSDGWSVRLLLNEIAAMYAAANRGHSLPGAFPELEIQYVDYAAWQKNTYRNGGFADEQAYWLQCLVGAPTTQWVADHPGQAKGFVANFVADVIPLELLDGIRRAAENNEFSANNDAVTTRYMILLACWLVVLQARANTSDLTVATAVAGRSLPELEGLIGFFVNVMLLRVDTCGNPPFRELLARVRTTVVGALSHQALPFDCLVQQLQPERLEGRQPLTNVFFAYHNFPHTEIDIDELKVSRYRHERGGAKYDISLLAVEKEENTESLSLQLWYDEELYDERSMRAALQALRHIIEALNEHGIERRLLLVGADNMNYLEDSPW</sequence>
<organism evidence="2 3">
    <name type="scientific">Pseudomonas khavaziana</name>
    <dbReference type="NCBI Taxonomy" id="2842351"/>
    <lineage>
        <taxon>Bacteria</taxon>
        <taxon>Pseudomonadati</taxon>
        <taxon>Pseudomonadota</taxon>
        <taxon>Gammaproteobacteria</taxon>
        <taxon>Pseudomonadales</taxon>
        <taxon>Pseudomonadaceae</taxon>
        <taxon>Pseudomonas</taxon>
    </lineage>
</organism>
<protein>
    <submittedName>
        <fullName evidence="2">Condensation domain-containing protein</fullName>
    </submittedName>
</protein>
<proteinExistence type="predicted"/>
<dbReference type="CDD" id="cd19531">
    <property type="entry name" value="LCL_NRPS-like"/>
    <property type="match status" value="1"/>
</dbReference>
<accession>A0ABZ2DDH7</accession>
<reference evidence="2 3" key="1">
    <citation type="submission" date="2023-07" db="EMBL/GenBank/DDBJ databases">
        <title>Plant endophyte Pseudomonas khavaziana can be used to control wheat stem rot.</title>
        <authorList>
            <person name="Guo S."/>
            <person name="Shen X."/>
        </authorList>
    </citation>
    <scope>NUCLEOTIDE SEQUENCE [LARGE SCALE GENOMIC DNA]</scope>
    <source>
        <strain evidence="2 3">SR9</strain>
    </source>
</reference>
<name>A0ABZ2DDH7_9PSED</name>
<dbReference type="InterPro" id="IPR001242">
    <property type="entry name" value="Condensation_dom"/>
</dbReference>
<dbReference type="Proteomes" id="UP001347174">
    <property type="component" value="Chromosome"/>
</dbReference>
<dbReference type="Pfam" id="PF00668">
    <property type="entry name" value="Condensation"/>
    <property type="match status" value="1"/>
</dbReference>
<dbReference type="EMBL" id="CP129946">
    <property type="protein sequence ID" value="WWA76100.1"/>
    <property type="molecule type" value="Genomic_DNA"/>
</dbReference>
<keyword evidence="3" id="KW-1185">Reference proteome</keyword>
<evidence type="ECO:0000259" key="1">
    <source>
        <dbReference type="Pfam" id="PF00668"/>
    </source>
</evidence>
<dbReference type="PANTHER" id="PTHR45527:SF1">
    <property type="entry name" value="FATTY ACID SYNTHASE"/>
    <property type="match status" value="1"/>
</dbReference>
<evidence type="ECO:0000313" key="3">
    <source>
        <dbReference type="Proteomes" id="UP001347174"/>
    </source>
</evidence>